<dbReference type="Proteomes" id="UP001381693">
    <property type="component" value="Unassembled WGS sequence"/>
</dbReference>
<keyword evidence="4" id="KW-1185">Reference proteome</keyword>
<reference evidence="3 4" key="1">
    <citation type="submission" date="2023-11" db="EMBL/GenBank/DDBJ databases">
        <title>Halocaridina rubra genome assembly.</title>
        <authorList>
            <person name="Smith C."/>
        </authorList>
    </citation>
    <scope>NUCLEOTIDE SEQUENCE [LARGE SCALE GENOMIC DNA]</scope>
    <source>
        <strain evidence="3">EP-1</strain>
        <tissue evidence="3">Whole</tissue>
    </source>
</reference>
<name>A0AAN8XIX1_HALRR</name>
<comment type="caution">
    <text evidence="3">The sequence shown here is derived from an EMBL/GenBank/DDBJ whole genome shotgun (WGS) entry which is preliminary data.</text>
</comment>
<dbReference type="InterPro" id="IPR000172">
    <property type="entry name" value="GMC_OxRdtase_N"/>
</dbReference>
<dbReference type="InterPro" id="IPR036188">
    <property type="entry name" value="FAD/NAD-bd_sf"/>
</dbReference>
<dbReference type="GO" id="GO:0016614">
    <property type="term" value="F:oxidoreductase activity, acting on CH-OH group of donors"/>
    <property type="evidence" value="ECO:0007669"/>
    <property type="project" value="InterPro"/>
</dbReference>
<dbReference type="InterPro" id="IPR012132">
    <property type="entry name" value="GMC_OxRdtase"/>
</dbReference>
<dbReference type="PANTHER" id="PTHR11552:SF186">
    <property type="entry name" value="GLUCOSE-METHANOL-CHOLINE OXIDOREDUCTASE N-TERMINAL DOMAIN-CONTAINING PROTEIN"/>
    <property type="match status" value="1"/>
</dbReference>
<evidence type="ECO:0000313" key="4">
    <source>
        <dbReference type="Proteomes" id="UP001381693"/>
    </source>
</evidence>
<dbReference type="SUPFAM" id="SSF51905">
    <property type="entry name" value="FAD/NAD(P)-binding domain"/>
    <property type="match status" value="1"/>
</dbReference>
<dbReference type="Gene3D" id="3.50.50.60">
    <property type="entry name" value="FAD/NAD(P)-binding domain"/>
    <property type="match status" value="1"/>
</dbReference>
<gene>
    <name evidence="3" type="ORF">SK128_020554</name>
</gene>
<proteinExistence type="inferred from homology"/>
<evidence type="ECO:0000256" key="1">
    <source>
        <dbReference type="ARBA" id="ARBA00010790"/>
    </source>
</evidence>
<dbReference type="GO" id="GO:0050660">
    <property type="term" value="F:flavin adenine dinucleotide binding"/>
    <property type="evidence" value="ECO:0007669"/>
    <property type="project" value="InterPro"/>
</dbReference>
<dbReference type="Pfam" id="PF00732">
    <property type="entry name" value="GMC_oxred_N"/>
    <property type="match status" value="1"/>
</dbReference>
<dbReference type="PANTHER" id="PTHR11552">
    <property type="entry name" value="GLUCOSE-METHANOL-CHOLINE GMC OXIDOREDUCTASE"/>
    <property type="match status" value="1"/>
</dbReference>
<dbReference type="AlphaFoldDB" id="A0AAN8XIX1"/>
<accession>A0AAN8XIX1</accession>
<comment type="similarity">
    <text evidence="1">Belongs to the GMC oxidoreductase family.</text>
</comment>
<protein>
    <recommendedName>
        <fullName evidence="2">Glucose-methanol-choline oxidoreductase N-terminal domain-containing protein</fullName>
    </recommendedName>
</protein>
<evidence type="ECO:0000259" key="2">
    <source>
        <dbReference type="Pfam" id="PF00732"/>
    </source>
</evidence>
<evidence type="ECO:0000313" key="3">
    <source>
        <dbReference type="EMBL" id="KAK7080099.1"/>
    </source>
</evidence>
<dbReference type="EMBL" id="JAXCGZ010006134">
    <property type="protein sequence ID" value="KAK7080099.1"/>
    <property type="molecule type" value="Genomic_DNA"/>
</dbReference>
<feature type="domain" description="Glucose-methanol-choline oxidoreductase N-terminal" evidence="2">
    <location>
        <begin position="37"/>
        <end position="189"/>
    </location>
</feature>
<organism evidence="3 4">
    <name type="scientific">Halocaridina rubra</name>
    <name type="common">Hawaiian red shrimp</name>
    <dbReference type="NCBI Taxonomy" id="373956"/>
    <lineage>
        <taxon>Eukaryota</taxon>
        <taxon>Metazoa</taxon>
        <taxon>Ecdysozoa</taxon>
        <taxon>Arthropoda</taxon>
        <taxon>Crustacea</taxon>
        <taxon>Multicrustacea</taxon>
        <taxon>Malacostraca</taxon>
        <taxon>Eumalacostraca</taxon>
        <taxon>Eucarida</taxon>
        <taxon>Decapoda</taxon>
        <taxon>Pleocyemata</taxon>
        <taxon>Caridea</taxon>
        <taxon>Atyoidea</taxon>
        <taxon>Atyidae</taxon>
        <taxon>Halocaridina</taxon>
    </lineage>
</organism>
<sequence length="198" mass="22173">MAPESIVPAFNLFLFQGDHDWKYRTLPKRNVFKAFQDNAIPYPRGLGAGGSSSVNSMIYLRGHKNDYDHWESLGNTGWAYEDVLKYFIKAENYLGSRYNKTASYHGFGGPLSVDDQRWKTPVADAFLQAGQQMGFPIIDPSGPESIGFAPIDLTSRNGRRASTADAYLNPAAEARKNLHVLLKAYVTKVRKCPFLIYA</sequence>